<accession>A0A7Y0EKG4</accession>
<dbReference type="PANTHER" id="PTHR30349">
    <property type="entry name" value="PHAGE INTEGRASE-RELATED"/>
    <property type="match status" value="1"/>
</dbReference>
<evidence type="ECO:0000259" key="13">
    <source>
        <dbReference type="PROSITE" id="PS51900"/>
    </source>
</evidence>
<keyword evidence="6" id="KW-0159">Chromosome partition</keyword>
<dbReference type="Proteomes" id="UP000537131">
    <property type="component" value="Unassembled WGS sequence"/>
</dbReference>
<keyword evidence="8 11" id="KW-0238">DNA-binding</keyword>
<dbReference type="InterPro" id="IPR050090">
    <property type="entry name" value="Tyrosine_recombinase_XerCD"/>
</dbReference>
<dbReference type="GO" id="GO:0015074">
    <property type="term" value="P:DNA integration"/>
    <property type="evidence" value="ECO:0007669"/>
    <property type="project" value="UniProtKB-KW"/>
</dbReference>
<keyword evidence="7" id="KW-0229">DNA integration</keyword>
<protein>
    <submittedName>
        <fullName evidence="14">Tyrosine-type recombinase/integrase</fullName>
    </submittedName>
</protein>
<keyword evidence="5" id="KW-0132">Cell division</keyword>
<dbReference type="SUPFAM" id="SSF56349">
    <property type="entry name" value="DNA breaking-rejoining enzymes"/>
    <property type="match status" value="1"/>
</dbReference>
<evidence type="ECO:0000256" key="8">
    <source>
        <dbReference type="ARBA" id="ARBA00023125"/>
    </source>
</evidence>
<proteinExistence type="inferred from homology"/>
<evidence type="ECO:0000256" key="3">
    <source>
        <dbReference type="ARBA" id="ARBA00008857"/>
    </source>
</evidence>
<evidence type="ECO:0000313" key="15">
    <source>
        <dbReference type="Proteomes" id="UP000537131"/>
    </source>
</evidence>
<comment type="function">
    <text evidence="1">Site-specific tyrosine recombinase, which acts by catalyzing the cutting and rejoining of the recombining DNA molecules.</text>
</comment>
<evidence type="ECO:0000256" key="2">
    <source>
        <dbReference type="ARBA" id="ARBA00004496"/>
    </source>
</evidence>
<dbReference type="GO" id="GO:0007059">
    <property type="term" value="P:chromosome segregation"/>
    <property type="evidence" value="ECO:0007669"/>
    <property type="project" value="UniProtKB-KW"/>
</dbReference>
<dbReference type="GO" id="GO:0005737">
    <property type="term" value="C:cytoplasm"/>
    <property type="evidence" value="ECO:0007669"/>
    <property type="project" value="UniProtKB-SubCell"/>
</dbReference>
<evidence type="ECO:0000259" key="12">
    <source>
        <dbReference type="PROSITE" id="PS51898"/>
    </source>
</evidence>
<name>A0A7Y0EKG4_9CLOT</name>
<keyword evidence="15" id="KW-1185">Reference proteome</keyword>
<feature type="domain" description="Core-binding (CB)" evidence="13">
    <location>
        <begin position="1"/>
        <end position="89"/>
    </location>
</feature>
<dbReference type="Gene3D" id="1.10.443.10">
    <property type="entry name" value="Intergrase catalytic core"/>
    <property type="match status" value="1"/>
</dbReference>
<dbReference type="Pfam" id="PF02899">
    <property type="entry name" value="Phage_int_SAM_1"/>
    <property type="match status" value="1"/>
</dbReference>
<comment type="similarity">
    <text evidence="3">Belongs to the 'phage' integrase family.</text>
</comment>
<evidence type="ECO:0000256" key="4">
    <source>
        <dbReference type="ARBA" id="ARBA00022490"/>
    </source>
</evidence>
<dbReference type="Gene3D" id="1.10.150.130">
    <property type="match status" value="1"/>
</dbReference>
<comment type="subcellular location">
    <subcellularLocation>
        <location evidence="2">Cytoplasm</location>
    </subcellularLocation>
</comment>
<dbReference type="AlphaFoldDB" id="A0A7Y0EKG4"/>
<feature type="domain" description="Tyr recombinase" evidence="12">
    <location>
        <begin position="110"/>
        <end position="285"/>
    </location>
</feature>
<dbReference type="RefSeq" id="WP_169299710.1">
    <property type="nucleotide sequence ID" value="NZ_JABBNI010000063.1"/>
</dbReference>
<dbReference type="GO" id="GO:0051301">
    <property type="term" value="P:cell division"/>
    <property type="evidence" value="ECO:0007669"/>
    <property type="project" value="UniProtKB-KW"/>
</dbReference>
<evidence type="ECO:0000256" key="6">
    <source>
        <dbReference type="ARBA" id="ARBA00022829"/>
    </source>
</evidence>
<keyword evidence="4" id="KW-0963">Cytoplasm</keyword>
<keyword evidence="10" id="KW-0131">Cell cycle</keyword>
<dbReference type="InterPro" id="IPR044068">
    <property type="entry name" value="CB"/>
</dbReference>
<dbReference type="InterPro" id="IPR011010">
    <property type="entry name" value="DNA_brk_join_enz"/>
</dbReference>
<keyword evidence="9" id="KW-0233">DNA recombination</keyword>
<dbReference type="InterPro" id="IPR013762">
    <property type="entry name" value="Integrase-like_cat_sf"/>
</dbReference>
<evidence type="ECO:0000256" key="7">
    <source>
        <dbReference type="ARBA" id="ARBA00022908"/>
    </source>
</evidence>
<dbReference type="PROSITE" id="PS51898">
    <property type="entry name" value="TYR_RECOMBINASE"/>
    <property type="match status" value="1"/>
</dbReference>
<dbReference type="PANTHER" id="PTHR30349:SF77">
    <property type="entry name" value="TYROSINE RECOMBINASE XERC"/>
    <property type="match status" value="1"/>
</dbReference>
<evidence type="ECO:0000313" key="14">
    <source>
        <dbReference type="EMBL" id="NMM65120.1"/>
    </source>
</evidence>
<dbReference type="GO" id="GO:0003677">
    <property type="term" value="F:DNA binding"/>
    <property type="evidence" value="ECO:0007669"/>
    <property type="project" value="UniProtKB-UniRule"/>
</dbReference>
<evidence type="ECO:0000256" key="1">
    <source>
        <dbReference type="ARBA" id="ARBA00003283"/>
    </source>
</evidence>
<dbReference type="PROSITE" id="PS51900">
    <property type="entry name" value="CB"/>
    <property type="match status" value="1"/>
</dbReference>
<dbReference type="InterPro" id="IPR010998">
    <property type="entry name" value="Integrase_recombinase_N"/>
</dbReference>
<gene>
    <name evidence="14" type="ORF">HBE96_21275</name>
</gene>
<dbReference type="Pfam" id="PF00589">
    <property type="entry name" value="Phage_integrase"/>
    <property type="match status" value="1"/>
</dbReference>
<comment type="caution">
    <text evidence="14">The sequence shown here is derived from an EMBL/GenBank/DDBJ whole genome shotgun (WGS) entry which is preliminary data.</text>
</comment>
<evidence type="ECO:0000256" key="11">
    <source>
        <dbReference type="PROSITE-ProRule" id="PRU01248"/>
    </source>
</evidence>
<dbReference type="InterPro" id="IPR004107">
    <property type="entry name" value="Integrase_SAM-like_N"/>
</dbReference>
<sequence length="287" mass="32994">MLLDEGKQSFLQYMDTIDRSSQTIDSYGKDLSNFGKYLSKKYNCECYVEDVTSTDIEDFLLYLKGERNYAPASRSRNLYTIRSFFSWAYKKQIVERDVALSVENIKLQQKERVYLIDEEVEELLAAIEQPLINLVVRTLYMTGLRISECLSLTLDTVDLNNRIIHVVAGKGNKDRVIPISDKLYTYLKNYIENDRLDIDSPLFFANHKTGKLSAQYINRTLGEAIIKLGWSKKVTCHILRHSFASRLVQQDVNLVQVQKLLGHSSLKVTSIYTHSSIDKLKTAVNAI</sequence>
<organism evidence="14 15">
    <name type="scientific">Clostridium muellerianum</name>
    <dbReference type="NCBI Taxonomy" id="2716538"/>
    <lineage>
        <taxon>Bacteria</taxon>
        <taxon>Bacillati</taxon>
        <taxon>Bacillota</taxon>
        <taxon>Clostridia</taxon>
        <taxon>Eubacteriales</taxon>
        <taxon>Clostridiaceae</taxon>
        <taxon>Clostridium</taxon>
    </lineage>
</organism>
<evidence type="ECO:0000256" key="5">
    <source>
        <dbReference type="ARBA" id="ARBA00022618"/>
    </source>
</evidence>
<dbReference type="EMBL" id="JABBNI010000063">
    <property type="protein sequence ID" value="NMM65120.1"/>
    <property type="molecule type" value="Genomic_DNA"/>
</dbReference>
<reference evidence="14 15" key="1">
    <citation type="submission" date="2020-06" db="EMBL/GenBank/DDBJ databases">
        <title>Complete Genome Sequence of Clostridium muelleri sp. nov. P21T, an Acid-Alcohol Producing Acetogen Isolated from Old Hay.</title>
        <authorList>
            <person name="Duncan K.E."/>
            <person name="Tanner R.S."/>
        </authorList>
    </citation>
    <scope>NUCLEOTIDE SEQUENCE [LARGE SCALE GENOMIC DNA]</scope>
    <source>
        <strain evidence="14 15">P21</strain>
    </source>
</reference>
<dbReference type="GO" id="GO:0006310">
    <property type="term" value="P:DNA recombination"/>
    <property type="evidence" value="ECO:0007669"/>
    <property type="project" value="UniProtKB-KW"/>
</dbReference>
<evidence type="ECO:0000256" key="9">
    <source>
        <dbReference type="ARBA" id="ARBA00023172"/>
    </source>
</evidence>
<evidence type="ECO:0000256" key="10">
    <source>
        <dbReference type="ARBA" id="ARBA00023306"/>
    </source>
</evidence>
<dbReference type="InterPro" id="IPR002104">
    <property type="entry name" value="Integrase_catalytic"/>
</dbReference>